<evidence type="ECO:0000313" key="2">
    <source>
        <dbReference type="EMBL" id="KAA3465771.1"/>
    </source>
</evidence>
<dbReference type="Gene3D" id="3.10.10.10">
    <property type="entry name" value="HIV Type 1 Reverse Transcriptase, subunit A, domain 1"/>
    <property type="match status" value="1"/>
</dbReference>
<dbReference type="Proteomes" id="UP000325315">
    <property type="component" value="Unassembled WGS sequence"/>
</dbReference>
<evidence type="ECO:0000256" key="1">
    <source>
        <dbReference type="SAM" id="MobiDB-lite"/>
    </source>
</evidence>
<dbReference type="InterPro" id="IPR053134">
    <property type="entry name" value="RNA-dir_DNA_polymerase"/>
</dbReference>
<dbReference type="PANTHER" id="PTHR24559">
    <property type="entry name" value="TRANSPOSON TY3-I GAG-POL POLYPROTEIN"/>
    <property type="match status" value="1"/>
</dbReference>
<dbReference type="SUPFAM" id="SSF56672">
    <property type="entry name" value="DNA/RNA polymerases"/>
    <property type="match status" value="1"/>
</dbReference>
<comment type="caution">
    <text evidence="2">The sequence shown here is derived from an EMBL/GenBank/DDBJ whole genome shotgun (WGS) entry which is preliminary data.</text>
</comment>
<reference evidence="3" key="1">
    <citation type="journal article" date="2019" name="Plant Biotechnol. J.">
        <title>Genome sequencing of the Australian wild diploid species Gossypium australe highlights disease resistance and delayed gland morphogenesis.</title>
        <authorList>
            <person name="Cai Y."/>
            <person name="Cai X."/>
            <person name="Wang Q."/>
            <person name="Wang P."/>
            <person name="Zhang Y."/>
            <person name="Cai C."/>
            <person name="Xu Y."/>
            <person name="Wang K."/>
            <person name="Zhou Z."/>
            <person name="Wang C."/>
            <person name="Geng S."/>
            <person name="Li B."/>
            <person name="Dong Q."/>
            <person name="Hou Y."/>
            <person name="Wang H."/>
            <person name="Ai P."/>
            <person name="Liu Z."/>
            <person name="Yi F."/>
            <person name="Sun M."/>
            <person name="An G."/>
            <person name="Cheng J."/>
            <person name="Zhang Y."/>
            <person name="Shi Q."/>
            <person name="Xie Y."/>
            <person name="Shi X."/>
            <person name="Chang Y."/>
            <person name="Huang F."/>
            <person name="Chen Y."/>
            <person name="Hong S."/>
            <person name="Mi L."/>
            <person name="Sun Q."/>
            <person name="Zhang L."/>
            <person name="Zhou B."/>
            <person name="Peng R."/>
            <person name="Zhang X."/>
            <person name="Liu F."/>
        </authorList>
    </citation>
    <scope>NUCLEOTIDE SEQUENCE [LARGE SCALE GENOMIC DNA]</scope>
    <source>
        <strain evidence="3">cv. PA1801</strain>
    </source>
</reference>
<dbReference type="InterPro" id="IPR043502">
    <property type="entry name" value="DNA/RNA_pol_sf"/>
</dbReference>
<dbReference type="OrthoDB" id="1001379at2759"/>
<name>A0A5B6V9V9_9ROSI</name>
<evidence type="ECO:0000313" key="3">
    <source>
        <dbReference type="Proteomes" id="UP000325315"/>
    </source>
</evidence>
<feature type="region of interest" description="Disordered" evidence="1">
    <location>
        <begin position="46"/>
        <end position="65"/>
    </location>
</feature>
<keyword evidence="3" id="KW-1185">Reference proteome</keyword>
<dbReference type="AlphaFoldDB" id="A0A5B6V9V9"/>
<dbReference type="EMBL" id="SMMG02000007">
    <property type="protein sequence ID" value="KAA3465771.1"/>
    <property type="molecule type" value="Genomic_DNA"/>
</dbReference>
<sequence length="224" mass="25747">MFCYGETKSSFSMEDLLEQLLALEMLSDDEDDGDQVELEAELKGFTSQPHHQSLNLESPSSEEPPKLELKVLPSHLKYIFLEEKLINGLKKFKKEISWMTTDIRGISPSFCMHKIILEDGEKGTIDGQRRLNPIMKELDARIIYPLSGSSWVRLVQYVPKKGGITVVKNENNELIPTRTVTGWRICIDYCKLTKATQKNHFPLPFLDQMLDKLAGHDYYYFLDG</sequence>
<protein>
    <submittedName>
        <fullName evidence="2">Retrovirus-related Pol polyprotein from transposon 17.6</fullName>
    </submittedName>
</protein>
<organism evidence="2 3">
    <name type="scientific">Gossypium australe</name>
    <dbReference type="NCBI Taxonomy" id="47621"/>
    <lineage>
        <taxon>Eukaryota</taxon>
        <taxon>Viridiplantae</taxon>
        <taxon>Streptophyta</taxon>
        <taxon>Embryophyta</taxon>
        <taxon>Tracheophyta</taxon>
        <taxon>Spermatophyta</taxon>
        <taxon>Magnoliopsida</taxon>
        <taxon>eudicotyledons</taxon>
        <taxon>Gunneridae</taxon>
        <taxon>Pentapetalae</taxon>
        <taxon>rosids</taxon>
        <taxon>malvids</taxon>
        <taxon>Malvales</taxon>
        <taxon>Malvaceae</taxon>
        <taxon>Malvoideae</taxon>
        <taxon>Gossypium</taxon>
    </lineage>
</organism>
<proteinExistence type="predicted"/>
<accession>A0A5B6V9V9</accession>
<gene>
    <name evidence="2" type="ORF">EPI10_000912</name>
</gene>
<dbReference type="PANTHER" id="PTHR24559:SF429">
    <property type="entry name" value="RNA-DIRECTED DNA POLYMERASE HOMOLOG"/>
    <property type="match status" value="1"/>
</dbReference>